<dbReference type="EC" id="3.1.26.3" evidence="9"/>
<evidence type="ECO:0000256" key="2">
    <source>
        <dbReference type="ARBA" id="ARBA00010183"/>
    </source>
</evidence>
<comment type="function">
    <text evidence="9">Digests double-stranded RNA. Involved in the processing of primary rRNA transcript to yield the immediate precursors to the large and small rRNAs (23S and 16S). Processes some mRNAs, and tRNAs when they are encoded in the rRNA operon. Processes pre-crRNA and tracrRNA of type II CRISPR loci if present in the organism.</text>
</comment>
<sequence>MIPRSIPLKDPELFRLAMRHRSAAQNTVAESYERLEFFGDSVLGLVIAEYLYENHPAWDQGMLSKAKSSVVQEGPLAETALRLGLGQFIELSASEDSPDGRQRPSILSDVFEALIGAIYLESGLQVARWFILEQLHDHLMQVRTGDVSPHDYKSKLQEAAQAIWHKTPTYRVVQEYGASHERKFRVQVLFDSEIMGEGVGRSKKEGEQAAAQDALNLILRAQQARQIALEDRGL</sequence>
<keyword evidence="9" id="KW-0819">tRNA processing</keyword>
<keyword evidence="3 9" id="KW-0698">rRNA processing</keyword>
<keyword evidence="9" id="KW-0699">rRNA-binding</keyword>
<keyword evidence="7 9" id="KW-0378">Hydrolase</keyword>
<dbReference type="Proteomes" id="UP000662873">
    <property type="component" value="Chromosome"/>
</dbReference>
<comment type="catalytic activity">
    <reaction evidence="1 9">
        <text>Endonucleolytic cleavage to 5'-phosphomonoester.</text>
        <dbReference type="EC" id="3.1.26.3"/>
    </reaction>
</comment>
<comment type="cofactor">
    <cofactor evidence="9">
        <name>Mg(2+)</name>
        <dbReference type="ChEBI" id="CHEBI:18420"/>
    </cofactor>
</comment>
<evidence type="ECO:0000256" key="1">
    <source>
        <dbReference type="ARBA" id="ARBA00000109"/>
    </source>
</evidence>
<evidence type="ECO:0000256" key="7">
    <source>
        <dbReference type="ARBA" id="ARBA00022801"/>
    </source>
</evidence>
<dbReference type="NCBIfam" id="TIGR02191">
    <property type="entry name" value="RNaseIII"/>
    <property type="match status" value="1"/>
</dbReference>
<dbReference type="SMART" id="SM00535">
    <property type="entry name" value="RIBOc"/>
    <property type="match status" value="1"/>
</dbReference>
<organism evidence="12 13">
    <name type="scientific">Candidatus Nitrosymbiomonas proteolyticus</name>
    <dbReference type="NCBI Taxonomy" id="2608984"/>
    <lineage>
        <taxon>Bacteria</taxon>
        <taxon>Bacillati</taxon>
        <taxon>Armatimonadota</taxon>
        <taxon>Armatimonadota incertae sedis</taxon>
        <taxon>Candidatus Nitrosymbiomonas</taxon>
    </lineage>
</organism>
<feature type="active site" evidence="9">
    <location>
        <position position="112"/>
    </location>
</feature>
<reference evidence="12" key="1">
    <citation type="journal article" name="DNA Res.">
        <title>The physiological potential of anammox bacteria as revealed by their core genome structure.</title>
        <authorList>
            <person name="Okubo T."/>
            <person name="Toyoda A."/>
            <person name="Fukuhara K."/>
            <person name="Uchiyama I."/>
            <person name="Harigaya Y."/>
            <person name="Kuroiwa M."/>
            <person name="Suzuki T."/>
            <person name="Murakami Y."/>
            <person name="Suwa Y."/>
            <person name="Takami H."/>
        </authorList>
    </citation>
    <scope>NUCLEOTIDE SEQUENCE</scope>
    <source>
        <strain evidence="12">317325-2</strain>
    </source>
</reference>
<dbReference type="GO" id="GO:0046872">
    <property type="term" value="F:metal ion binding"/>
    <property type="evidence" value="ECO:0007669"/>
    <property type="project" value="UniProtKB-KW"/>
</dbReference>
<dbReference type="HAMAP" id="MF_00104">
    <property type="entry name" value="RNase_III"/>
    <property type="match status" value="1"/>
</dbReference>
<accession>A0A809S4G8</accession>
<dbReference type="EMBL" id="AP021858">
    <property type="protein sequence ID" value="BBO23566.1"/>
    <property type="molecule type" value="Genomic_DNA"/>
</dbReference>
<dbReference type="InterPro" id="IPR014720">
    <property type="entry name" value="dsRBD_dom"/>
</dbReference>
<dbReference type="GO" id="GO:0019843">
    <property type="term" value="F:rRNA binding"/>
    <property type="evidence" value="ECO:0007669"/>
    <property type="project" value="UniProtKB-KW"/>
</dbReference>
<evidence type="ECO:0000256" key="6">
    <source>
        <dbReference type="ARBA" id="ARBA00022759"/>
    </source>
</evidence>
<dbReference type="GO" id="GO:0005737">
    <property type="term" value="C:cytoplasm"/>
    <property type="evidence" value="ECO:0007669"/>
    <property type="project" value="UniProtKB-SubCell"/>
</dbReference>
<evidence type="ECO:0000256" key="4">
    <source>
        <dbReference type="ARBA" id="ARBA00022664"/>
    </source>
</evidence>
<dbReference type="PROSITE" id="PS50142">
    <property type="entry name" value="RNASE_3_2"/>
    <property type="match status" value="1"/>
</dbReference>
<dbReference type="InterPro" id="IPR000999">
    <property type="entry name" value="RNase_III_dom"/>
</dbReference>
<keyword evidence="9" id="KW-0963">Cytoplasm</keyword>
<dbReference type="InterPro" id="IPR011907">
    <property type="entry name" value="RNase_III"/>
</dbReference>
<feature type="binding site" evidence="9">
    <location>
        <position position="112"/>
    </location>
    <ligand>
        <name>Mg(2+)</name>
        <dbReference type="ChEBI" id="CHEBI:18420"/>
    </ligand>
</feature>
<dbReference type="PANTHER" id="PTHR11207">
    <property type="entry name" value="RIBONUCLEASE III"/>
    <property type="match status" value="1"/>
</dbReference>
<comment type="similarity">
    <text evidence="2">Belongs to the ribonuclease III family.</text>
</comment>
<evidence type="ECO:0000259" key="11">
    <source>
        <dbReference type="PROSITE" id="PS50142"/>
    </source>
</evidence>
<dbReference type="GO" id="GO:0003725">
    <property type="term" value="F:double-stranded RNA binding"/>
    <property type="evidence" value="ECO:0007669"/>
    <property type="project" value="TreeGrafter"/>
</dbReference>
<dbReference type="FunFam" id="1.10.1520.10:FF:000001">
    <property type="entry name" value="Ribonuclease 3"/>
    <property type="match status" value="1"/>
</dbReference>
<keyword evidence="9" id="KW-0479">Metal-binding</keyword>
<gene>
    <name evidence="9" type="primary">rnc</name>
    <name evidence="12" type="ORF">NPRO_11610</name>
</gene>
<dbReference type="Gene3D" id="3.30.160.20">
    <property type="match status" value="1"/>
</dbReference>
<dbReference type="CDD" id="cd10845">
    <property type="entry name" value="DSRM_RNAse_III_family"/>
    <property type="match status" value="1"/>
</dbReference>
<dbReference type="Pfam" id="PF14622">
    <property type="entry name" value="Ribonucleas_3_3"/>
    <property type="match status" value="1"/>
</dbReference>
<feature type="domain" description="RNase III" evidence="11">
    <location>
        <begin position="8"/>
        <end position="123"/>
    </location>
</feature>
<feature type="active site" evidence="9">
    <location>
        <position position="40"/>
    </location>
</feature>
<dbReference type="Gene3D" id="1.10.1520.10">
    <property type="entry name" value="Ribonuclease III domain"/>
    <property type="match status" value="1"/>
</dbReference>
<keyword evidence="4 9" id="KW-0507">mRNA processing</keyword>
<comment type="subcellular location">
    <subcellularLocation>
        <location evidence="9">Cytoplasm</location>
    </subcellularLocation>
</comment>
<dbReference type="SMART" id="SM00358">
    <property type="entry name" value="DSRM"/>
    <property type="match status" value="1"/>
</dbReference>
<keyword evidence="5 9" id="KW-0540">Nuclease</keyword>
<evidence type="ECO:0000313" key="12">
    <source>
        <dbReference type="EMBL" id="BBO23566.1"/>
    </source>
</evidence>
<dbReference type="GO" id="GO:0010468">
    <property type="term" value="P:regulation of gene expression"/>
    <property type="evidence" value="ECO:0007669"/>
    <property type="project" value="TreeGrafter"/>
</dbReference>
<dbReference type="GO" id="GO:0004525">
    <property type="term" value="F:ribonuclease III activity"/>
    <property type="evidence" value="ECO:0007669"/>
    <property type="project" value="UniProtKB-UniRule"/>
</dbReference>
<feature type="domain" description="DRBM" evidence="10">
    <location>
        <begin position="151"/>
        <end position="220"/>
    </location>
</feature>
<keyword evidence="8 9" id="KW-0694">RNA-binding</keyword>
<dbReference type="GO" id="GO:0006364">
    <property type="term" value="P:rRNA processing"/>
    <property type="evidence" value="ECO:0007669"/>
    <property type="project" value="UniProtKB-UniRule"/>
</dbReference>
<evidence type="ECO:0000256" key="5">
    <source>
        <dbReference type="ARBA" id="ARBA00022722"/>
    </source>
</evidence>
<dbReference type="GO" id="GO:0008033">
    <property type="term" value="P:tRNA processing"/>
    <property type="evidence" value="ECO:0007669"/>
    <property type="project" value="UniProtKB-KW"/>
</dbReference>
<evidence type="ECO:0000256" key="3">
    <source>
        <dbReference type="ARBA" id="ARBA00022552"/>
    </source>
</evidence>
<comment type="subunit">
    <text evidence="9">Homodimer.</text>
</comment>
<protein>
    <recommendedName>
        <fullName evidence="9">Ribonuclease 3</fullName>
        <ecNumber evidence="9">3.1.26.3</ecNumber>
    </recommendedName>
    <alternativeName>
        <fullName evidence="9">Ribonuclease III</fullName>
        <shortName evidence="9">RNase III</shortName>
    </alternativeName>
</protein>
<evidence type="ECO:0000256" key="8">
    <source>
        <dbReference type="ARBA" id="ARBA00022884"/>
    </source>
</evidence>
<keyword evidence="9" id="KW-0460">Magnesium</keyword>
<name>A0A809S4G8_9BACT</name>
<dbReference type="GO" id="GO:0006397">
    <property type="term" value="P:mRNA processing"/>
    <property type="evidence" value="ECO:0007669"/>
    <property type="project" value="UniProtKB-UniRule"/>
</dbReference>
<evidence type="ECO:0000313" key="13">
    <source>
        <dbReference type="Proteomes" id="UP000662873"/>
    </source>
</evidence>
<dbReference type="Pfam" id="PF00035">
    <property type="entry name" value="dsrm"/>
    <property type="match status" value="1"/>
</dbReference>
<dbReference type="SUPFAM" id="SSF69065">
    <property type="entry name" value="RNase III domain-like"/>
    <property type="match status" value="1"/>
</dbReference>
<dbReference type="PROSITE" id="PS50137">
    <property type="entry name" value="DS_RBD"/>
    <property type="match status" value="1"/>
</dbReference>
<dbReference type="KEGG" id="npy:NPRO_11610"/>
<keyword evidence="6 9" id="KW-0255">Endonuclease</keyword>
<feature type="binding site" evidence="9">
    <location>
        <position position="109"/>
    </location>
    <ligand>
        <name>Mg(2+)</name>
        <dbReference type="ChEBI" id="CHEBI:18420"/>
    </ligand>
</feature>
<evidence type="ECO:0000259" key="10">
    <source>
        <dbReference type="PROSITE" id="PS50137"/>
    </source>
</evidence>
<dbReference type="PANTHER" id="PTHR11207:SF0">
    <property type="entry name" value="RIBONUCLEASE 3"/>
    <property type="match status" value="1"/>
</dbReference>
<dbReference type="SUPFAM" id="SSF54768">
    <property type="entry name" value="dsRNA-binding domain-like"/>
    <property type="match status" value="1"/>
</dbReference>
<dbReference type="InterPro" id="IPR036389">
    <property type="entry name" value="RNase_III_sf"/>
</dbReference>
<proteinExistence type="inferred from homology"/>
<dbReference type="AlphaFoldDB" id="A0A809S4G8"/>
<dbReference type="CDD" id="cd00593">
    <property type="entry name" value="RIBOc"/>
    <property type="match status" value="1"/>
</dbReference>
<evidence type="ECO:0000256" key="9">
    <source>
        <dbReference type="HAMAP-Rule" id="MF_00104"/>
    </source>
</evidence>
<feature type="binding site" evidence="9">
    <location>
        <position position="36"/>
    </location>
    <ligand>
        <name>Mg(2+)</name>
        <dbReference type="ChEBI" id="CHEBI:18420"/>
    </ligand>
</feature>